<dbReference type="AlphaFoldDB" id="T1L1I7"/>
<dbReference type="EnsemblMetazoa" id="tetur31g01900.1">
    <property type="protein sequence ID" value="tetur31g01900.1"/>
    <property type="gene ID" value="tetur31g01900"/>
</dbReference>
<dbReference type="EMBL" id="CAEY01000900">
    <property type="status" value="NOT_ANNOTATED_CDS"/>
    <property type="molecule type" value="Genomic_DNA"/>
</dbReference>
<evidence type="ECO:0000313" key="1">
    <source>
        <dbReference type="EnsemblMetazoa" id="tetur31g01900.1"/>
    </source>
</evidence>
<reference evidence="1" key="2">
    <citation type="submission" date="2015-06" db="UniProtKB">
        <authorList>
            <consortium name="EnsemblMetazoa"/>
        </authorList>
    </citation>
    <scope>IDENTIFICATION</scope>
</reference>
<dbReference type="Proteomes" id="UP000015104">
    <property type="component" value="Unassembled WGS sequence"/>
</dbReference>
<name>T1L1I7_TETUR</name>
<accession>T1L1I7</accession>
<organism evidence="1 2">
    <name type="scientific">Tetranychus urticae</name>
    <name type="common">Two-spotted spider mite</name>
    <dbReference type="NCBI Taxonomy" id="32264"/>
    <lineage>
        <taxon>Eukaryota</taxon>
        <taxon>Metazoa</taxon>
        <taxon>Ecdysozoa</taxon>
        <taxon>Arthropoda</taxon>
        <taxon>Chelicerata</taxon>
        <taxon>Arachnida</taxon>
        <taxon>Acari</taxon>
        <taxon>Acariformes</taxon>
        <taxon>Trombidiformes</taxon>
        <taxon>Prostigmata</taxon>
        <taxon>Eleutherengona</taxon>
        <taxon>Raphignathae</taxon>
        <taxon>Tetranychoidea</taxon>
        <taxon>Tetranychidae</taxon>
        <taxon>Tetranychus</taxon>
    </lineage>
</organism>
<protein>
    <submittedName>
        <fullName evidence="1">Uncharacterized protein</fullName>
    </submittedName>
</protein>
<dbReference type="HOGENOM" id="CLU_061269_0_0_1"/>
<keyword evidence="2" id="KW-1185">Reference proteome</keyword>
<reference evidence="2" key="1">
    <citation type="submission" date="2011-08" db="EMBL/GenBank/DDBJ databases">
        <authorList>
            <person name="Rombauts S."/>
        </authorList>
    </citation>
    <scope>NUCLEOTIDE SEQUENCE</scope>
    <source>
        <strain evidence="2">London</strain>
    </source>
</reference>
<proteinExistence type="predicted"/>
<sequence>MIKMFEAQNSCNDECLSKTFCISSDFSGVCSKNNLVTAQFKVIPALYSYDYLQLTLKAYNLTSDDEKTIKLSFDKSGFSSNVYTCYKSPLGSTYARFDRGTYSLPTGSSYYMEGVLYCTWTFNIYDTVWPKYVDMFKDSSQSITLYDKSQNVTVAQDTSQLPIYHAQYLKCCNKVHGNDAFLITFDQIEKQIRYRLYYWKDNGNQVTVTLNRKDDSKLQFDCNLDSSIKGYISNGSHRFSIDKQLIEPHVIYREKCSWTTPFVLGDSTTSIDASTSVFDLQVKAGTLPVYTEKDVTLKN</sequence>
<evidence type="ECO:0000313" key="2">
    <source>
        <dbReference type="Proteomes" id="UP000015104"/>
    </source>
</evidence>